<dbReference type="STRING" id="765440.A0A0C3GEY9"/>
<sequence>MSEEPDIPFLDTVEGEISFYRSVMRARPVGIHNQFHVLTIRNAIQKDTGHSVTTEEIWKKLRGLYDLEALEGLEPDGYESAGSDDSTPAVIRSPSPSENLSNHPHFRSEYSLPADDAFESLIAPRRVRATASPPSSPHAPSPTRKSRASRTKRGPNKANMAGLVGGDSDSSALTQESGDEGEAPNARGSVVTGTEDGTDAEEEVNETREESAGPSTSPKVLRKPIPPRSDAGKFQKMPKTRMAAAASSVARTVKKRKR</sequence>
<dbReference type="PANTHER" id="PTHR13581">
    <property type="entry name" value="MRG-BINDING PROTEIN"/>
    <property type="match status" value="1"/>
</dbReference>
<dbReference type="AlphaFoldDB" id="A0A0C3GEY9"/>
<feature type="region of interest" description="Disordered" evidence="7">
    <location>
        <begin position="128"/>
        <end position="258"/>
    </location>
</feature>
<comment type="similarity">
    <text evidence="2">Belongs to the EAF7 family.</text>
</comment>
<dbReference type="InterPro" id="IPR012423">
    <property type="entry name" value="Eaf7/MRGBP"/>
</dbReference>
<organism evidence="8 9">
    <name type="scientific">Piloderma croceum (strain F 1598)</name>
    <dbReference type="NCBI Taxonomy" id="765440"/>
    <lineage>
        <taxon>Eukaryota</taxon>
        <taxon>Fungi</taxon>
        <taxon>Dikarya</taxon>
        <taxon>Basidiomycota</taxon>
        <taxon>Agaricomycotina</taxon>
        <taxon>Agaricomycetes</taxon>
        <taxon>Agaricomycetidae</taxon>
        <taxon>Atheliales</taxon>
        <taxon>Atheliaceae</taxon>
        <taxon>Piloderma</taxon>
    </lineage>
</organism>
<dbReference type="GO" id="GO:0035267">
    <property type="term" value="C:NuA4 histone acetyltransferase complex"/>
    <property type="evidence" value="ECO:0007669"/>
    <property type="project" value="TreeGrafter"/>
</dbReference>
<keyword evidence="3" id="KW-0156">Chromatin regulator</keyword>
<feature type="compositionally biased region" description="Basic residues" evidence="7">
    <location>
        <begin position="144"/>
        <end position="155"/>
    </location>
</feature>
<name>A0A0C3GEY9_PILCF</name>
<comment type="subcellular location">
    <subcellularLocation>
        <location evidence="1">Nucleus</location>
    </subcellularLocation>
</comment>
<reference evidence="9" key="2">
    <citation type="submission" date="2015-01" db="EMBL/GenBank/DDBJ databases">
        <title>Evolutionary Origins and Diversification of the Mycorrhizal Mutualists.</title>
        <authorList>
            <consortium name="DOE Joint Genome Institute"/>
            <consortium name="Mycorrhizal Genomics Consortium"/>
            <person name="Kohler A."/>
            <person name="Kuo A."/>
            <person name="Nagy L.G."/>
            <person name="Floudas D."/>
            <person name="Copeland A."/>
            <person name="Barry K.W."/>
            <person name="Cichocki N."/>
            <person name="Veneault-Fourrey C."/>
            <person name="LaButti K."/>
            <person name="Lindquist E.A."/>
            <person name="Lipzen A."/>
            <person name="Lundell T."/>
            <person name="Morin E."/>
            <person name="Murat C."/>
            <person name="Riley R."/>
            <person name="Ohm R."/>
            <person name="Sun H."/>
            <person name="Tunlid A."/>
            <person name="Henrissat B."/>
            <person name="Grigoriev I.V."/>
            <person name="Hibbett D.S."/>
            <person name="Martin F."/>
        </authorList>
    </citation>
    <scope>NUCLEOTIDE SEQUENCE [LARGE SCALE GENOMIC DNA]</scope>
    <source>
        <strain evidence="9">F 1598</strain>
    </source>
</reference>
<proteinExistence type="inferred from homology"/>
<evidence type="ECO:0008006" key="10">
    <source>
        <dbReference type="Google" id="ProtNLM"/>
    </source>
</evidence>
<dbReference type="GO" id="GO:0006325">
    <property type="term" value="P:chromatin organization"/>
    <property type="evidence" value="ECO:0007669"/>
    <property type="project" value="UniProtKB-KW"/>
</dbReference>
<dbReference type="Proteomes" id="UP000054166">
    <property type="component" value="Unassembled WGS sequence"/>
</dbReference>
<keyword evidence="9" id="KW-1185">Reference proteome</keyword>
<evidence type="ECO:0000256" key="2">
    <source>
        <dbReference type="ARBA" id="ARBA00007117"/>
    </source>
</evidence>
<reference evidence="8 9" key="1">
    <citation type="submission" date="2014-04" db="EMBL/GenBank/DDBJ databases">
        <authorList>
            <consortium name="DOE Joint Genome Institute"/>
            <person name="Kuo A."/>
            <person name="Tarkka M."/>
            <person name="Buscot F."/>
            <person name="Kohler A."/>
            <person name="Nagy L.G."/>
            <person name="Floudas D."/>
            <person name="Copeland A."/>
            <person name="Barry K.W."/>
            <person name="Cichocki N."/>
            <person name="Veneault-Fourrey C."/>
            <person name="LaButti K."/>
            <person name="Lindquist E.A."/>
            <person name="Lipzen A."/>
            <person name="Lundell T."/>
            <person name="Morin E."/>
            <person name="Murat C."/>
            <person name="Sun H."/>
            <person name="Tunlid A."/>
            <person name="Henrissat B."/>
            <person name="Grigoriev I.V."/>
            <person name="Hibbett D.S."/>
            <person name="Martin F."/>
            <person name="Nordberg H.P."/>
            <person name="Cantor M.N."/>
            <person name="Hua S.X."/>
        </authorList>
    </citation>
    <scope>NUCLEOTIDE SEQUENCE [LARGE SCALE GENOMIC DNA]</scope>
    <source>
        <strain evidence="8 9">F 1598</strain>
    </source>
</reference>
<dbReference type="GO" id="GO:0005634">
    <property type="term" value="C:nucleus"/>
    <property type="evidence" value="ECO:0007669"/>
    <property type="project" value="UniProtKB-SubCell"/>
</dbReference>
<dbReference type="EMBL" id="KN832975">
    <property type="protein sequence ID" value="KIM89216.1"/>
    <property type="molecule type" value="Genomic_DNA"/>
</dbReference>
<keyword evidence="5" id="KW-0804">Transcription</keyword>
<feature type="region of interest" description="Disordered" evidence="7">
    <location>
        <begin position="75"/>
        <end position="108"/>
    </location>
</feature>
<dbReference type="Pfam" id="PF07904">
    <property type="entry name" value="Eaf7"/>
    <property type="match status" value="1"/>
</dbReference>
<evidence type="ECO:0000256" key="3">
    <source>
        <dbReference type="ARBA" id="ARBA00022853"/>
    </source>
</evidence>
<evidence type="ECO:0000313" key="8">
    <source>
        <dbReference type="EMBL" id="KIM89216.1"/>
    </source>
</evidence>
<dbReference type="InParanoid" id="A0A0C3GEY9"/>
<dbReference type="GO" id="GO:0006357">
    <property type="term" value="P:regulation of transcription by RNA polymerase II"/>
    <property type="evidence" value="ECO:0007669"/>
    <property type="project" value="TreeGrafter"/>
</dbReference>
<keyword evidence="6" id="KW-0539">Nucleus</keyword>
<protein>
    <recommendedName>
        <fullName evidence="10">Chromatin modification-related protein EAF7</fullName>
    </recommendedName>
</protein>
<dbReference type="HOGENOM" id="CLU_083099_0_0_1"/>
<accession>A0A0C3GEY9</accession>
<dbReference type="PANTHER" id="PTHR13581:SF5">
    <property type="entry name" value="MRG_MORF4L-BINDING PROTEIN"/>
    <property type="match status" value="1"/>
</dbReference>
<evidence type="ECO:0000256" key="1">
    <source>
        <dbReference type="ARBA" id="ARBA00004123"/>
    </source>
</evidence>
<dbReference type="OrthoDB" id="5595141at2759"/>
<evidence type="ECO:0000256" key="6">
    <source>
        <dbReference type="ARBA" id="ARBA00023242"/>
    </source>
</evidence>
<keyword evidence="4" id="KW-0805">Transcription regulation</keyword>
<evidence type="ECO:0000256" key="5">
    <source>
        <dbReference type="ARBA" id="ARBA00023163"/>
    </source>
</evidence>
<gene>
    <name evidence="8" type="ORF">PILCRDRAFT_813143</name>
</gene>
<evidence type="ECO:0000256" key="4">
    <source>
        <dbReference type="ARBA" id="ARBA00023015"/>
    </source>
</evidence>
<evidence type="ECO:0000256" key="7">
    <source>
        <dbReference type="SAM" id="MobiDB-lite"/>
    </source>
</evidence>
<evidence type="ECO:0000313" key="9">
    <source>
        <dbReference type="Proteomes" id="UP000054166"/>
    </source>
</evidence>